<sequence>MKKIDFNCRHQIYVKQRKFRIRLKNVTFSRLDFLLGGDPGARPNANEEILYLKTSSKAYLNTTSWTDFDSYLKWCGTHLIITIYSESWESSQCSCPYWKKHFICKYVIGIAYSLSLFEKFPSLDLGIEKNHKRGRRKRCAPALQRNSFGPLNPALINNTVPSTSTALQTLNKKKSFLTIKTKKFKKEKNFKIRHFKTENRKKTFLRYIMQNI</sequence>
<keyword evidence="1" id="KW-0862">Zinc</keyword>
<reference evidence="3 4" key="1">
    <citation type="journal article" date="2018" name="Sci. Rep.">
        <title>Genomic signatures of local adaptation to the degree of environmental predictability in rotifers.</title>
        <authorList>
            <person name="Franch-Gras L."/>
            <person name="Hahn C."/>
            <person name="Garcia-Roger E.M."/>
            <person name="Carmona M.J."/>
            <person name="Serra M."/>
            <person name="Gomez A."/>
        </authorList>
    </citation>
    <scope>NUCLEOTIDE SEQUENCE [LARGE SCALE GENOMIC DNA]</scope>
    <source>
        <strain evidence="3">HYR1</strain>
    </source>
</reference>
<evidence type="ECO:0000256" key="1">
    <source>
        <dbReference type="PROSITE-ProRule" id="PRU00325"/>
    </source>
</evidence>
<keyword evidence="1" id="KW-0479">Metal-binding</keyword>
<evidence type="ECO:0000313" key="3">
    <source>
        <dbReference type="EMBL" id="RNA35200.1"/>
    </source>
</evidence>
<dbReference type="PROSITE" id="PS50966">
    <property type="entry name" value="ZF_SWIM"/>
    <property type="match status" value="1"/>
</dbReference>
<dbReference type="EMBL" id="REGN01001364">
    <property type="protein sequence ID" value="RNA35200.1"/>
    <property type="molecule type" value="Genomic_DNA"/>
</dbReference>
<gene>
    <name evidence="3" type="ORF">BpHYR1_034862</name>
</gene>
<dbReference type="AlphaFoldDB" id="A0A3M7SHY6"/>
<dbReference type="GO" id="GO:0008270">
    <property type="term" value="F:zinc ion binding"/>
    <property type="evidence" value="ECO:0007669"/>
    <property type="project" value="UniProtKB-KW"/>
</dbReference>
<proteinExistence type="predicted"/>
<dbReference type="Proteomes" id="UP000276133">
    <property type="component" value="Unassembled WGS sequence"/>
</dbReference>
<keyword evidence="1" id="KW-0863">Zinc-finger</keyword>
<name>A0A3M7SHY6_BRAPC</name>
<accession>A0A3M7SHY6</accession>
<keyword evidence="4" id="KW-1185">Reference proteome</keyword>
<organism evidence="3 4">
    <name type="scientific">Brachionus plicatilis</name>
    <name type="common">Marine rotifer</name>
    <name type="synonym">Brachionus muelleri</name>
    <dbReference type="NCBI Taxonomy" id="10195"/>
    <lineage>
        <taxon>Eukaryota</taxon>
        <taxon>Metazoa</taxon>
        <taxon>Spiralia</taxon>
        <taxon>Gnathifera</taxon>
        <taxon>Rotifera</taxon>
        <taxon>Eurotatoria</taxon>
        <taxon>Monogononta</taxon>
        <taxon>Pseudotrocha</taxon>
        <taxon>Ploima</taxon>
        <taxon>Brachionidae</taxon>
        <taxon>Brachionus</taxon>
    </lineage>
</organism>
<evidence type="ECO:0000259" key="2">
    <source>
        <dbReference type="PROSITE" id="PS50966"/>
    </source>
</evidence>
<dbReference type="InterPro" id="IPR007527">
    <property type="entry name" value="Znf_SWIM"/>
</dbReference>
<protein>
    <recommendedName>
        <fullName evidence="2">SWIM-type domain-containing protein</fullName>
    </recommendedName>
</protein>
<feature type="domain" description="SWIM-type" evidence="2">
    <location>
        <begin position="79"/>
        <end position="115"/>
    </location>
</feature>
<evidence type="ECO:0000313" key="4">
    <source>
        <dbReference type="Proteomes" id="UP000276133"/>
    </source>
</evidence>
<comment type="caution">
    <text evidence="3">The sequence shown here is derived from an EMBL/GenBank/DDBJ whole genome shotgun (WGS) entry which is preliminary data.</text>
</comment>